<dbReference type="AlphaFoldDB" id="A0A151GVI8"/>
<dbReference type="InParanoid" id="A0A151GVI8"/>
<feature type="region of interest" description="Disordered" evidence="1">
    <location>
        <begin position="377"/>
        <end position="396"/>
    </location>
</feature>
<proteinExistence type="predicted"/>
<organism evidence="3 4">
    <name type="scientific">Drechmeria coniospora</name>
    <name type="common">Nematophagous fungus</name>
    <name type="synonym">Meria coniospora</name>
    <dbReference type="NCBI Taxonomy" id="98403"/>
    <lineage>
        <taxon>Eukaryota</taxon>
        <taxon>Fungi</taxon>
        <taxon>Dikarya</taxon>
        <taxon>Ascomycota</taxon>
        <taxon>Pezizomycotina</taxon>
        <taxon>Sordariomycetes</taxon>
        <taxon>Hypocreomycetidae</taxon>
        <taxon>Hypocreales</taxon>
        <taxon>Ophiocordycipitaceae</taxon>
        <taxon>Drechmeria</taxon>
    </lineage>
</organism>
<evidence type="ECO:0000313" key="3">
    <source>
        <dbReference type="EMBL" id="KYK61116.1"/>
    </source>
</evidence>
<name>A0A151GVI8_DRECN</name>
<gene>
    <name evidence="3" type="ORF">DCS_02257</name>
</gene>
<dbReference type="RefSeq" id="XP_040660468.1">
    <property type="nucleotide sequence ID" value="XM_040799585.1"/>
</dbReference>
<keyword evidence="4" id="KW-1185">Reference proteome</keyword>
<protein>
    <recommendedName>
        <fullName evidence="2">NWD NACHT-NTPase N-terminal domain-containing protein</fullName>
    </recommendedName>
</protein>
<feature type="domain" description="NWD NACHT-NTPase N-terminal" evidence="2">
    <location>
        <begin position="135"/>
        <end position="337"/>
    </location>
</feature>
<dbReference type="GeneID" id="63714900"/>
<evidence type="ECO:0000256" key="1">
    <source>
        <dbReference type="SAM" id="MobiDB-lite"/>
    </source>
</evidence>
<comment type="caution">
    <text evidence="3">The sequence shown here is derived from an EMBL/GenBank/DDBJ whole genome shotgun (WGS) entry which is preliminary data.</text>
</comment>
<feature type="compositionally biased region" description="Low complexity" evidence="1">
    <location>
        <begin position="51"/>
        <end position="62"/>
    </location>
</feature>
<feature type="compositionally biased region" description="Basic residues" evidence="1">
    <location>
        <begin position="36"/>
        <end position="50"/>
    </location>
</feature>
<dbReference type="Pfam" id="PF17100">
    <property type="entry name" value="NACHT_N"/>
    <property type="match status" value="1"/>
</dbReference>
<feature type="region of interest" description="Disordered" evidence="1">
    <location>
        <begin position="198"/>
        <end position="217"/>
    </location>
</feature>
<dbReference type="EMBL" id="LAYC01000001">
    <property type="protein sequence ID" value="KYK61116.1"/>
    <property type="molecule type" value="Genomic_DNA"/>
</dbReference>
<accession>A0A151GVI8</accession>
<dbReference type="InterPro" id="IPR031359">
    <property type="entry name" value="NACHT_N"/>
</dbReference>
<evidence type="ECO:0000259" key="2">
    <source>
        <dbReference type="Pfam" id="PF17100"/>
    </source>
</evidence>
<sequence>MTTMMTTTTSTAAAAEASAAASAMNLVDAASCGQDHHRHRHHNHHQHRRNASTSASASTSSTFRKLVGRLRSNSTKPTDHSQLPTPSSSASPSPPAPSTRRNSASPLPPFHSGSGRRRSKAGAVVPARDAPISLSLWDAAYRGLRDDPSCTGLVLTYEAIISQELPDSLSLGGLGSPFGAKSPEERLDLLARIAAAGLHRRRGSRPSPQQPGQDDEARRMLEATRGTVEGILPRYPSAAVAWAGLCTLTPLLADPIFQSPDMRLGILHIAGRIPWYMCLAQLLLVPAPPDYQESTRAILVRLYRKVLELEMNCVCATAGAWNSAAKNVVGWTSLGTLVAEIVELDRRVRALVEKEGEVGVREMLLAMDVDLDLEPVEDSATPSVEETTLLQPRLAD</sequence>
<feature type="compositionally biased region" description="Polar residues" evidence="1">
    <location>
        <begin position="71"/>
        <end position="83"/>
    </location>
</feature>
<reference evidence="3 4" key="1">
    <citation type="journal article" date="2016" name="Sci. Rep.">
        <title>Insights into Adaptations to a Near-Obligate Nematode Endoparasitic Lifestyle from the Finished Genome of Drechmeria coniospora.</title>
        <authorList>
            <person name="Zhang L."/>
            <person name="Zhou Z."/>
            <person name="Guo Q."/>
            <person name="Fokkens L."/>
            <person name="Miskei M."/>
            <person name="Pocsi I."/>
            <person name="Zhang W."/>
            <person name="Chen M."/>
            <person name="Wang L."/>
            <person name="Sun Y."/>
            <person name="Donzelli B.G."/>
            <person name="Gibson D.M."/>
            <person name="Nelson D.R."/>
            <person name="Luo J.G."/>
            <person name="Rep M."/>
            <person name="Liu H."/>
            <person name="Yang S."/>
            <person name="Wang J."/>
            <person name="Krasnoff S.B."/>
            <person name="Xu Y."/>
            <person name="Molnar I."/>
            <person name="Lin M."/>
        </authorList>
    </citation>
    <scope>NUCLEOTIDE SEQUENCE [LARGE SCALE GENOMIC DNA]</scope>
    <source>
        <strain evidence="3 4">ARSEF 6962</strain>
    </source>
</reference>
<dbReference type="Proteomes" id="UP000076580">
    <property type="component" value="Chromosome 01"/>
</dbReference>
<dbReference type="STRING" id="98403.A0A151GVI8"/>
<evidence type="ECO:0000313" key="4">
    <source>
        <dbReference type="Proteomes" id="UP000076580"/>
    </source>
</evidence>
<feature type="compositionally biased region" description="Polar residues" evidence="1">
    <location>
        <begin position="380"/>
        <end position="390"/>
    </location>
</feature>
<feature type="region of interest" description="Disordered" evidence="1">
    <location>
        <begin position="32"/>
        <end position="125"/>
    </location>
</feature>